<evidence type="ECO:0000313" key="9">
    <source>
        <dbReference type="Proteomes" id="UP000516117"/>
    </source>
</evidence>
<keyword evidence="3" id="KW-1003">Cell membrane</keyword>
<dbReference type="InterPro" id="IPR052518">
    <property type="entry name" value="CHR_Transporter"/>
</dbReference>
<keyword evidence="4 7" id="KW-0812">Transmembrane</keyword>
<dbReference type="KEGG" id="tdf:H9L22_01670"/>
<feature type="transmembrane region" description="Helical" evidence="7">
    <location>
        <begin position="389"/>
        <end position="411"/>
    </location>
</feature>
<keyword evidence="9" id="KW-1185">Reference proteome</keyword>
<feature type="transmembrane region" description="Helical" evidence="7">
    <location>
        <begin position="113"/>
        <end position="134"/>
    </location>
</feature>
<evidence type="ECO:0000256" key="6">
    <source>
        <dbReference type="ARBA" id="ARBA00023136"/>
    </source>
</evidence>
<dbReference type="PANTHER" id="PTHR43663:SF1">
    <property type="entry name" value="CHROMATE TRANSPORTER"/>
    <property type="match status" value="1"/>
</dbReference>
<feature type="transmembrane region" description="Helical" evidence="7">
    <location>
        <begin position="359"/>
        <end position="383"/>
    </location>
</feature>
<dbReference type="EMBL" id="CP060789">
    <property type="protein sequence ID" value="QNP56227.1"/>
    <property type="molecule type" value="Genomic_DNA"/>
</dbReference>
<keyword evidence="6 7" id="KW-0472">Membrane</keyword>
<evidence type="ECO:0000256" key="5">
    <source>
        <dbReference type="ARBA" id="ARBA00022989"/>
    </source>
</evidence>
<reference evidence="8 9" key="1">
    <citation type="submission" date="2020-08" db="EMBL/GenBank/DDBJ databases">
        <title>Genome sequence of Tessaracoccus defluvii JCM 17540T.</title>
        <authorList>
            <person name="Hyun D.-W."/>
            <person name="Bae J.-W."/>
        </authorList>
    </citation>
    <scope>NUCLEOTIDE SEQUENCE [LARGE SCALE GENOMIC DNA]</scope>
    <source>
        <strain evidence="8 9">JCM 17540</strain>
    </source>
</reference>
<evidence type="ECO:0000256" key="2">
    <source>
        <dbReference type="ARBA" id="ARBA00005262"/>
    </source>
</evidence>
<protein>
    <submittedName>
        <fullName evidence="8">Chromate transporter</fullName>
    </submittedName>
</protein>
<gene>
    <name evidence="8" type="ORF">H9L22_01670</name>
</gene>
<dbReference type="Proteomes" id="UP000516117">
    <property type="component" value="Chromosome"/>
</dbReference>
<accession>A0A7H0H6R1</accession>
<dbReference type="GO" id="GO:0005886">
    <property type="term" value="C:plasma membrane"/>
    <property type="evidence" value="ECO:0007669"/>
    <property type="project" value="UniProtKB-SubCell"/>
</dbReference>
<evidence type="ECO:0000256" key="4">
    <source>
        <dbReference type="ARBA" id="ARBA00022692"/>
    </source>
</evidence>
<dbReference type="Pfam" id="PF02417">
    <property type="entry name" value="Chromate_transp"/>
    <property type="match status" value="2"/>
</dbReference>
<dbReference type="GO" id="GO:0015109">
    <property type="term" value="F:chromate transmembrane transporter activity"/>
    <property type="evidence" value="ECO:0007669"/>
    <property type="project" value="InterPro"/>
</dbReference>
<feature type="transmembrane region" description="Helical" evidence="7">
    <location>
        <begin position="20"/>
        <end position="38"/>
    </location>
</feature>
<feature type="transmembrane region" description="Helical" evidence="7">
    <location>
        <begin position="228"/>
        <end position="249"/>
    </location>
</feature>
<name>A0A7H0H6R1_9ACTN</name>
<feature type="transmembrane region" description="Helical" evidence="7">
    <location>
        <begin position="83"/>
        <end position="107"/>
    </location>
</feature>
<evidence type="ECO:0000313" key="8">
    <source>
        <dbReference type="EMBL" id="QNP56227.1"/>
    </source>
</evidence>
<keyword evidence="5 7" id="KW-1133">Transmembrane helix</keyword>
<feature type="transmembrane region" description="Helical" evidence="7">
    <location>
        <begin position="418"/>
        <end position="436"/>
    </location>
</feature>
<proteinExistence type="inferred from homology"/>
<feature type="transmembrane region" description="Helical" evidence="7">
    <location>
        <begin position="255"/>
        <end position="284"/>
    </location>
</feature>
<dbReference type="PANTHER" id="PTHR43663">
    <property type="entry name" value="CHROMATE TRANSPORT PROTEIN-RELATED"/>
    <property type="match status" value="1"/>
</dbReference>
<dbReference type="AlphaFoldDB" id="A0A7H0H6R1"/>
<evidence type="ECO:0000256" key="1">
    <source>
        <dbReference type="ARBA" id="ARBA00004651"/>
    </source>
</evidence>
<comment type="similarity">
    <text evidence="2">Belongs to the chromate ion transporter (CHR) (TC 2.A.51) family.</text>
</comment>
<comment type="subcellular location">
    <subcellularLocation>
        <location evidence="1">Cell membrane</location>
        <topology evidence="1">Multi-pass membrane protein</topology>
    </subcellularLocation>
</comment>
<dbReference type="RefSeq" id="WP_187721340.1">
    <property type="nucleotide sequence ID" value="NZ_BAABBL010000001.1"/>
</dbReference>
<feature type="transmembrane region" description="Helical" evidence="7">
    <location>
        <begin position="188"/>
        <end position="207"/>
    </location>
</feature>
<feature type="transmembrane region" description="Helical" evidence="7">
    <location>
        <begin position="296"/>
        <end position="316"/>
    </location>
</feature>
<feature type="transmembrane region" description="Helical" evidence="7">
    <location>
        <begin position="322"/>
        <end position="347"/>
    </location>
</feature>
<sequence>MRHHDSGPRNRAHLGLLARLLKVGMIGFGGGSALIPLLQRELVAEGRLDDESFTHDTVIANVTPGALPVKLGALAGTRLGGPLLAVLGATAVALPGTLGTLGLLTLFSRLGPGAVAVIEFASIGISAYIIYLLLEYMHSVLAPGGSPAWPLIAIAAMSFLASGGRHTLALVASTTGVPVAAQLPQLTALQLILVALTVIVVWSFFTARRRPPQPRQAPATGGRGAGKTALLLVGATVVLIGAAALLPGVRDGVSFLVLTVAATLTSFGGGEAFVGVADGFFVASGLVEAGQYYGQIVPVANALPGPILIKIVAGLALEVGGWPLALIAAGVAVTSCSAVAVGLYAGYERLRDSLVIRNVAAYIMPVICGLLASTAVSMLAAGVTIGAKVGVSALPVLLSSGLGVAVAALAARHTKAPGVLVLVVLAVASLGALRLSA</sequence>
<evidence type="ECO:0000256" key="7">
    <source>
        <dbReference type="SAM" id="Phobius"/>
    </source>
</evidence>
<organism evidence="8 9">
    <name type="scientific">Tessaracoccus defluvii</name>
    <dbReference type="NCBI Taxonomy" id="1285901"/>
    <lineage>
        <taxon>Bacteria</taxon>
        <taxon>Bacillati</taxon>
        <taxon>Actinomycetota</taxon>
        <taxon>Actinomycetes</taxon>
        <taxon>Propionibacteriales</taxon>
        <taxon>Propionibacteriaceae</taxon>
        <taxon>Tessaracoccus</taxon>
    </lineage>
</organism>
<dbReference type="InterPro" id="IPR003370">
    <property type="entry name" value="Chromate_transpt"/>
</dbReference>
<feature type="transmembrane region" description="Helical" evidence="7">
    <location>
        <begin position="146"/>
        <end position="168"/>
    </location>
</feature>
<evidence type="ECO:0000256" key="3">
    <source>
        <dbReference type="ARBA" id="ARBA00022475"/>
    </source>
</evidence>